<feature type="transmembrane region" description="Helical" evidence="8">
    <location>
        <begin position="106"/>
        <end position="124"/>
    </location>
</feature>
<keyword evidence="3" id="KW-0808">Transferase</keyword>
<feature type="transmembrane region" description="Helical" evidence="8">
    <location>
        <begin position="332"/>
        <end position="351"/>
    </location>
</feature>
<name>A0ABP7AEI1_9MICO</name>
<organism evidence="9 10">
    <name type="scientific">Microbacterium awajiense</name>
    <dbReference type="NCBI Taxonomy" id="415214"/>
    <lineage>
        <taxon>Bacteria</taxon>
        <taxon>Bacillati</taxon>
        <taxon>Actinomycetota</taxon>
        <taxon>Actinomycetes</taxon>
        <taxon>Micrococcales</taxon>
        <taxon>Microbacteriaceae</taxon>
        <taxon>Microbacterium</taxon>
    </lineage>
</organism>
<feature type="transmembrane region" description="Helical" evidence="8">
    <location>
        <begin position="51"/>
        <end position="69"/>
    </location>
</feature>
<proteinExistence type="inferred from homology"/>
<dbReference type="Proteomes" id="UP001501697">
    <property type="component" value="Unassembled WGS sequence"/>
</dbReference>
<accession>A0ABP7AEI1</accession>
<keyword evidence="5 8" id="KW-1133">Transmembrane helix</keyword>
<dbReference type="EMBL" id="BAAAYU010000003">
    <property type="protein sequence ID" value="GAA3630539.1"/>
    <property type="molecule type" value="Genomic_DNA"/>
</dbReference>
<comment type="similarity">
    <text evidence="7">Belongs to the glycosyltransferase 87 family.</text>
</comment>
<evidence type="ECO:0000256" key="1">
    <source>
        <dbReference type="ARBA" id="ARBA00004651"/>
    </source>
</evidence>
<feature type="transmembrane region" description="Helical" evidence="8">
    <location>
        <begin position="363"/>
        <end position="384"/>
    </location>
</feature>
<feature type="transmembrane region" description="Helical" evidence="8">
    <location>
        <begin position="308"/>
        <end position="325"/>
    </location>
</feature>
<feature type="transmembrane region" description="Helical" evidence="8">
    <location>
        <begin position="283"/>
        <end position="302"/>
    </location>
</feature>
<evidence type="ECO:0000256" key="7">
    <source>
        <dbReference type="ARBA" id="ARBA00024033"/>
    </source>
</evidence>
<evidence type="ECO:0000313" key="9">
    <source>
        <dbReference type="EMBL" id="GAA3630539.1"/>
    </source>
</evidence>
<feature type="transmembrane region" description="Helical" evidence="8">
    <location>
        <begin position="175"/>
        <end position="195"/>
    </location>
</feature>
<feature type="transmembrane region" description="Helical" evidence="8">
    <location>
        <begin position="144"/>
        <end position="168"/>
    </location>
</feature>
<evidence type="ECO:0000256" key="5">
    <source>
        <dbReference type="ARBA" id="ARBA00022989"/>
    </source>
</evidence>
<evidence type="ECO:0000256" key="2">
    <source>
        <dbReference type="ARBA" id="ARBA00022475"/>
    </source>
</evidence>
<comment type="caution">
    <text evidence="9">The sequence shown here is derived from an EMBL/GenBank/DDBJ whole genome shotgun (WGS) entry which is preliminary data.</text>
</comment>
<keyword evidence="10" id="KW-1185">Reference proteome</keyword>
<gene>
    <name evidence="9" type="ORF">GCM10022200_11580</name>
</gene>
<evidence type="ECO:0000256" key="4">
    <source>
        <dbReference type="ARBA" id="ARBA00022692"/>
    </source>
</evidence>
<evidence type="ECO:0000256" key="8">
    <source>
        <dbReference type="SAM" id="Phobius"/>
    </source>
</evidence>
<comment type="subcellular location">
    <subcellularLocation>
        <location evidence="1">Cell membrane</location>
        <topology evidence="1">Multi-pass membrane protein</topology>
    </subcellularLocation>
</comment>
<evidence type="ECO:0000256" key="6">
    <source>
        <dbReference type="ARBA" id="ARBA00023136"/>
    </source>
</evidence>
<feature type="transmembrane region" description="Helical" evidence="8">
    <location>
        <begin position="254"/>
        <end position="276"/>
    </location>
</feature>
<protein>
    <submittedName>
        <fullName evidence="9">Glycosyltransferase family 87 protein</fullName>
    </submittedName>
</protein>
<feature type="transmembrane region" description="Helical" evidence="8">
    <location>
        <begin position="75"/>
        <end position="94"/>
    </location>
</feature>
<dbReference type="InterPro" id="IPR018584">
    <property type="entry name" value="GT87"/>
</dbReference>
<evidence type="ECO:0000256" key="3">
    <source>
        <dbReference type="ARBA" id="ARBA00022679"/>
    </source>
</evidence>
<dbReference type="Pfam" id="PF09594">
    <property type="entry name" value="GT87"/>
    <property type="match status" value="1"/>
</dbReference>
<keyword evidence="4 8" id="KW-0812">Transmembrane</keyword>
<keyword evidence="2" id="KW-1003">Cell membrane</keyword>
<sequence length="398" mass="42291">MLWVAFVGVHALLIGVEYLNGRQGSWDVDQLYSWWSAQAATGFAIPGITDAWVYPAFALLPMLLAQVLAGAMDYVFAWGLIVTVADALVFGMLVGRATSRARVTAAWFWLIAALALGGVGMFRLDALTVPLALAGSLWLVGRPWLGSVLLALAAWLKVWPAAILVAAFIAVRRRWAVAGGAAGISAVIVATVVALGGSANLFSFVGDQTGRGLQIEAPVTTVYLWLAITGDADAWIYYDQQMVTFQATGPNVDAVIAAMTPLLVVALAAVAALGAVQVWRGAAFVRVFPPLATALVLGFIVFNKVGSPQYGAWLIAPVAVGLVIDGRRWRPLAVLTVVTLAITQLIFPWGYDALLVLDAGMVLVLTLRNALLVALFVWTVVLVVRSRMPQASVARSLL</sequence>
<reference evidence="10" key="1">
    <citation type="journal article" date="2019" name="Int. J. Syst. Evol. Microbiol.">
        <title>The Global Catalogue of Microorganisms (GCM) 10K type strain sequencing project: providing services to taxonomists for standard genome sequencing and annotation.</title>
        <authorList>
            <consortium name="The Broad Institute Genomics Platform"/>
            <consortium name="The Broad Institute Genome Sequencing Center for Infectious Disease"/>
            <person name="Wu L."/>
            <person name="Ma J."/>
        </authorList>
    </citation>
    <scope>NUCLEOTIDE SEQUENCE [LARGE SCALE GENOMIC DNA]</scope>
    <source>
        <strain evidence="10">JCM 16544</strain>
    </source>
</reference>
<keyword evidence="6 8" id="KW-0472">Membrane</keyword>
<evidence type="ECO:0000313" key="10">
    <source>
        <dbReference type="Proteomes" id="UP001501697"/>
    </source>
</evidence>